<dbReference type="OrthoDB" id="5980796at2759"/>
<keyword evidence="3" id="KW-0963">Cytoplasm</keyword>
<dbReference type="GO" id="GO:0005737">
    <property type="term" value="C:cytoplasm"/>
    <property type="evidence" value="ECO:0007669"/>
    <property type="project" value="TreeGrafter"/>
</dbReference>
<dbReference type="STRING" id="46731.A0A3M6U6T7"/>
<keyword evidence="6" id="KW-0206">Cytoskeleton</keyword>
<dbReference type="Proteomes" id="UP000275408">
    <property type="component" value="Unassembled WGS sequence"/>
</dbReference>
<keyword evidence="5 7" id="KW-0175">Coiled coil</keyword>
<comment type="caution">
    <text evidence="10">The sequence shown here is derived from an EMBL/GenBank/DDBJ whole genome shotgun (WGS) entry which is preliminary data.</text>
</comment>
<evidence type="ECO:0000313" key="11">
    <source>
        <dbReference type="Proteomes" id="UP000275408"/>
    </source>
</evidence>
<evidence type="ECO:0000259" key="9">
    <source>
        <dbReference type="Pfam" id="PF05010"/>
    </source>
</evidence>
<dbReference type="InterPro" id="IPR007707">
    <property type="entry name" value="TACC_C"/>
</dbReference>
<organism evidence="10 11">
    <name type="scientific">Pocillopora damicornis</name>
    <name type="common">Cauliflower coral</name>
    <name type="synonym">Millepora damicornis</name>
    <dbReference type="NCBI Taxonomy" id="46731"/>
    <lineage>
        <taxon>Eukaryota</taxon>
        <taxon>Metazoa</taxon>
        <taxon>Cnidaria</taxon>
        <taxon>Anthozoa</taxon>
        <taxon>Hexacorallia</taxon>
        <taxon>Scleractinia</taxon>
        <taxon>Astrocoeniina</taxon>
        <taxon>Pocilloporidae</taxon>
        <taxon>Pocillopora</taxon>
    </lineage>
</organism>
<dbReference type="PANTHER" id="PTHR13924">
    <property type="entry name" value="TRANSFORMING ACIDIC COILED-COIL CONTAINING PROTEIN 1/2"/>
    <property type="match status" value="1"/>
</dbReference>
<evidence type="ECO:0000313" key="10">
    <source>
        <dbReference type="EMBL" id="RMX49337.1"/>
    </source>
</evidence>
<dbReference type="Gene3D" id="1.20.5.1700">
    <property type="match status" value="1"/>
</dbReference>
<evidence type="ECO:0000256" key="5">
    <source>
        <dbReference type="ARBA" id="ARBA00023054"/>
    </source>
</evidence>
<dbReference type="FunFam" id="1.20.5.1700:FF:000001">
    <property type="entry name" value="Transforming acidic coiled-coil-containing protein 1 isoform 2"/>
    <property type="match status" value="1"/>
</dbReference>
<evidence type="ECO:0000256" key="8">
    <source>
        <dbReference type="SAM" id="MobiDB-lite"/>
    </source>
</evidence>
<sequence>MVVLLAPSQEVGDKENQGVPEKFQDGELPRVVSILKSSQRANCPLEKKLTKVSFKNSPARHTIPHKREENTAWEDIRKLDEEQNWTERTQVVTKEEHNFYIETAKELLDQLIADLPCFRGQSGTAINMTTNADHPEIDESEMSVGNITQGSEGHQNGPNDDLDTELMSDFSKLQINSNDCPRTFSPIGSDRASPDEQENFIDSNEDINKLLAPHENDNIEDDVSSTGNGHTDNLLKEITSEEHSYKSAELFSVNPSELENEFQERNTLNEDVISGEKTEDVQALFEKDAVNQVEVDDQFGDEAFKPASEAMWELDYLEQCGNNSEDFQMSALARQSLYVKFDPLVKGGSSQTPVKRGVGMRNMAPQKPLSMGDNLLFMDSPAPSARTSVLQGSQTNEDQTLLEQADSPCGVDKLLNFSPSETAKGTKTEIEEEEEDITVEESNNIVETHSAPEISNIEVKEEEAPRDKVRLFTQEELDAAVKKETEALRKQALFSSKDEFEAAVKKETETLRQQMEEEATIREMESKELTERNEQLRRETGELRVVMQEYEKTIADMIEKNQKSQDQFNHSTSEVAKERDQLQSDLTAVETAFSDLHRRYEKLKGVVENFKKNEEILKKATTDYQEKLKRSEEKYRMLKKHAEEKIESANIEIARVRKSNESEIAVMKAALKKEQTKSASLEMSLQQKISENAELTSICDELINKMGGQRS</sequence>
<dbReference type="EMBL" id="RCHS01002149">
    <property type="protein sequence ID" value="RMX49337.1"/>
    <property type="molecule type" value="Genomic_DNA"/>
</dbReference>
<protein>
    <recommendedName>
        <fullName evidence="9">Transforming acidic coiled-coil-containing protein C-terminal domain-containing protein</fullName>
    </recommendedName>
</protein>
<dbReference type="InterPro" id="IPR057663">
    <property type="entry name" value="TACC3_Aurora-A_bind"/>
</dbReference>
<feature type="region of interest" description="Disordered" evidence="8">
    <location>
        <begin position="416"/>
        <end position="435"/>
    </location>
</feature>
<evidence type="ECO:0000256" key="6">
    <source>
        <dbReference type="ARBA" id="ARBA00023212"/>
    </source>
</evidence>
<feature type="region of interest" description="Disordered" evidence="8">
    <location>
        <begin position="1"/>
        <end position="22"/>
    </location>
</feature>
<dbReference type="Pfam" id="PF05010">
    <property type="entry name" value="TACC_C"/>
    <property type="match status" value="1"/>
</dbReference>
<accession>A0A3M6U6T7</accession>
<dbReference type="Pfam" id="PF25777">
    <property type="entry name" value="Aurora-A_bind_TACC3"/>
    <property type="match status" value="1"/>
</dbReference>
<reference evidence="10 11" key="1">
    <citation type="journal article" date="2018" name="Sci. Rep.">
        <title>Comparative analysis of the Pocillopora damicornis genome highlights role of immune system in coral evolution.</title>
        <authorList>
            <person name="Cunning R."/>
            <person name="Bay R.A."/>
            <person name="Gillette P."/>
            <person name="Baker A.C."/>
            <person name="Traylor-Knowles N."/>
        </authorList>
    </citation>
    <scope>NUCLEOTIDE SEQUENCE [LARGE SCALE GENOMIC DNA]</scope>
    <source>
        <strain evidence="10">RSMAS</strain>
        <tissue evidence="10">Whole animal</tissue>
    </source>
</reference>
<gene>
    <name evidence="10" type="ORF">pdam_00014435</name>
</gene>
<evidence type="ECO:0000256" key="1">
    <source>
        <dbReference type="ARBA" id="ARBA00004245"/>
    </source>
</evidence>
<keyword evidence="4" id="KW-0597">Phosphoprotein</keyword>
<feature type="compositionally biased region" description="Basic and acidic residues" evidence="8">
    <location>
        <begin position="11"/>
        <end position="22"/>
    </location>
</feature>
<dbReference type="GO" id="GO:0007052">
    <property type="term" value="P:mitotic spindle organization"/>
    <property type="evidence" value="ECO:0007669"/>
    <property type="project" value="InterPro"/>
</dbReference>
<comment type="similarity">
    <text evidence="2">Belongs to the TACC family.</text>
</comment>
<evidence type="ECO:0000256" key="7">
    <source>
        <dbReference type="SAM" id="Coils"/>
    </source>
</evidence>
<dbReference type="PANTHER" id="PTHR13924:SF10">
    <property type="entry name" value="TRANSFORMING ACIDIC COILED-COIL PROTEIN, ISOFORM K"/>
    <property type="match status" value="1"/>
</dbReference>
<evidence type="ECO:0000256" key="3">
    <source>
        <dbReference type="ARBA" id="ARBA00022490"/>
    </source>
</evidence>
<evidence type="ECO:0000256" key="4">
    <source>
        <dbReference type="ARBA" id="ARBA00022553"/>
    </source>
</evidence>
<keyword evidence="11" id="KW-1185">Reference proteome</keyword>
<dbReference type="InterPro" id="IPR039915">
    <property type="entry name" value="TACC"/>
</dbReference>
<feature type="domain" description="Transforming acidic coiled-coil-containing protein C-terminal" evidence="9">
    <location>
        <begin position="505"/>
        <end position="703"/>
    </location>
</feature>
<evidence type="ECO:0000256" key="2">
    <source>
        <dbReference type="ARBA" id="ARBA00009423"/>
    </source>
</evidence>
<feature type="coiled-coil region" evidence="7">
    <location>
        <begin position="628"/>
        <end position="659"/>
    </location>
</feature>
<dbReference type="GO" id="GO:0005856">
    <property type="term" value="C:cytoskeleton"/>
    <property type="evidence" value="ECO:0007669"/>
    <property type="project" value="UniProtKB-SubCell"/>
</dbReference>
<proteinExistence type="inferred from homology"/>
<comment type="subcellular location">
    <subcellularLocation>
        <location evidence="1">Cytoplasm</location>
        <location evidence="1">Cytoskeleton</location>
    </subcellularLocation>
</comment>
<feature type="coiled-coil region" evidence="7">
    <location>
        <begin position="497"/>
        <end position="567"/>
    </location>
</feature>
<dbReference type="AlphaFoldDB" id="A0A3M6U6T7"/>
<name>A0A3M6U6T7_POCDA</name>